<dbReference type="RefSeq" id="WP_062105732.1">
    <property type="nucleotide sequence ID" value="NZ_LHZR01000059.1"/>
</dbReference>
<dbReference type="NCBIfam" id="NF040493">
    <property type="entry name" value="TA_anti_VapB"/>
    <property type="match status" value="1"/>
</dbReference>
<protein>
    <submittedName>
        <fullName evidence="3">Pirin</fullName>
    </submittedName>
</protein>
<dbReference type="EMBL" id="LHZR01000059">
    <property type="protein sequence ID" value="KXV51037.1"/>
    <property type="molecule type" value="Genomic_DNA"/>
</dbReference>
<dbReference type="PROSITE" id="PS51740">
    <property type="entry name" value="SPOVT_ABRB"/>
    <property type="match status" value="1"/>
</dbReference>
<accession>A0A149TNE8</accession>
<evidence type="ECO:0000313" key="3">
    <source>
        <dbReference type="EMBL" id="KXV51037.1"/>
    </source>
</evidence>
<sequence length="74" mass="8286">MLARTTLFLSNRSQAVRLPKAVAFDLSLKDVVIIPDGVRRIIAPAHAAWDDFFSSSGTELPERNQPAMQERESF</sequence>
<comment type="caution">
    <text evidence="3">The sequence shown here is derived from an EMBL/GenBank/DDBJ whole genome shotgun (WGS) entry which is preliminary data.</text>
</comment>
<evidence type="ECO:0000256" key="1">
    <source>
        <dbReference type="PROSITE-ProRule" id="PRU01076"/>
    </source>
</evidence>
<name>A0A149TNE8_9PROT</name>
<feature type="domain" description="SpoVT-AbrB" evidence="2">
    <location>
        <begin position="5"/>
        <end position="47"/>
    </location>
</feature>
<dbReference type="Proteomes" id="UP000075636">
    <property type="component" value="Unassembled WGS sequence"/>
</dbReference>
<dbReference type="PATRIC" id="fig|318683.6.peg.3377"/>
<proteinExistence type="predicted"/>
<gene>
    <name evidence="3" type="ORF">AD945_00840</name>
</gene>
<dbReference type="InterPro" id="IPR037914">
    <property type="entry name" value="SpoVT-AbrB_sf"/>
</dbReference>
<reference evidence="3 4" key="1">
    <citation type="submission" date="2015-06" db="EMBL/GenBank/DDBJ databases">
        <title>Improved classification and identification of acetic acid bacteria using matrix-assisted laser desorption/ionization time-of-flight mass spectrometry; Gluconobacter nephelii and Gluconobacter uchimurae are later heterotypic synonyms of Gluconobacter japonicus and Gluconobacter oxydans, respectively.</title>
        <authorList>
            <person name="Li L."/>
            <person name="Cleenwerck I."/>
            <person name="De Vuyst L."/>
            <person name="Vandamme P."/>
        </authorList>
    </citation>
    <scope>NUCLEOTIDE SEQUENCE [LARGE SCALE GENOMIC DNA]</scope>
    <source>
        <strain evidence="3 4">LMG 1768</strain>
    </source>
</reference>
<organism evidence="3 4">
    <name type="scientific">Gluconobacter albidus</name>
    <dbReference type="NCBI Taxonomy" id="318683"/>
    <lineage>
        <taxon>Bacteria</taxon>
        <taxon>Pseudomonadati</taxon>
        <taxon>Pseudomonadota</taxon>
        <taxon>Alphaproteobacteria</taxon>
        <taxon>Acetobacterales</taxon>
        <taxon>Acetobacteraceae</taxon>
        <taxon>Gluconobacter</taxon>
    </lineage>
</organism>
<evidence type="ECO:0000313" key="4">
    <source>
        <dbReference type="Proteomes" id="UP000075636"/>
    </source>
</evidence>
<dbReference type="InterPro" id="IPR047976">
    <property type="entry name" value="Anti_VapB2-like"/>
</dbReference>
<dbReference type="Gene3D" id="2.10.260.10">
    <property type="match status" value="1"/>
</dbReference>
<dbReference type="GO" id="GO:0003677">
    <property type="term" value="F:DNA binding"/>
    <property type="evidence" value="ECO:0007669"/>
    <property type="project" value="UniProtKB-UniRule"/>
</dbReference>
<evidence type="ECO:0000259" key="2">
    <source>
        <dbReference type="PROSITE" id="PS51740"/>
    </source>
</evidence>
<keyword evidence="1" id="KW-0238">DNA-binding</keyword>
<dbReference type="AlphaFoldDB" id="A0A149TNE8"/>
<dbReference type="SUPFAM" id="SSF89447">
    <property type="entry name" value="AbrB/MazE/MraZ-like"/>
    <property type="match status" value="1"/>
</dbReference>
<dbReference type="InterPro" id="IPR007159">
    <property type="entry name" value="SpoVT-AbrB_dom"/>
</dbReference>
<dbReference type="OrthoDB" id="7173678at2"/>